<dbReference type="Proteomes" id="UP000717996">
    <property type="component" value="Unassembled WGS sequence"/>
</dbReference>
<accession>A0A9P7CBU5</accession>
<comment type="caution">
    <text evidence="2">The sequence shown here is derived from an EMBL/GenBank/DDBJ whole genome shotgun (WGS) entry which is preliminary data.</text>
</comment>
<proteinExistence type="predicted"/>
<evidence type="ECO:0000313" key="3">
    <source>
        <dbReference type="Proteomes" id="UP000717996"/>
    </source>
</evidence>
<dbReference type="EMBL" id="JAANIT010000685">
    <property type="protein sequence ID" value="KAG1545325.1"/>
    <property type="molecule type" value="Genomic_DNA"/>
</dbReference>
<dbReference type="AlphaFoldDB" id="A0A9P7CBU5"/>
<name>A0A9P7CBU5_RHIOR</name>
<evidence type="ECO:0000313" key="2">
    <source>
        <dbReference type="EMBL" id="KAG1545325.1"/>
    </source>
</evidence>
<organism evidence="2 3">
    <name type="scientific">Rhizopus oryzae</name>
    <name type="common">Mucormycosis agent</name>
    <name type="synonym">Rhizopus arrhizus var. delemar</name>
    <dbReference type="NCBI Taxonomy" id="64495"/>
    <lineage>
        <taxon>Eukaryota</taxon>
        <taxon>Fungi</taxon>
        <taxon>Fungi incertae sedis</taxon>
        <taxon>Mucoromycota</taxon>
        <taxon>Mucoromycotina</taxon>
        <taxon>Mucoromycetes</taxon>
        <taxon>Mucorales</taxon>
        <taxon>Mucorineae</taxon>
        <taxon>Rhizopodaceae</taxon>
        <taxon>Rhizopus</taxon>
    </lineage>
</organism>
<feature type="signal peptide" evidence="1">
    <location>
        <begin position="1"/>
        <end position="19"/>
    </location>
</feature>
<gene>
    <name evidence="2" type="ORF">G6F51_005538</name>
</gene>
<sequence length="72" mass="7978">MRSVLMVFGLLCAFMLVSSVPLDSASRLQKRRPGRNDALASGAIDRRFDPFSDTLEHSAHHVGELVEHATKE</sequence>
<protein>
    <submittedName>
        <fullName evidence="2">Uncharacterized protein</fullName>
    </submittedName>
</protein>
<keyword evidence="1" id="KW-0732">Signal</keyword>
<reference evidence="2" key="1">
    <citation type="journal article" date="2020" name="Microb. Genom.">
        <title>Genetic diversity of clinical and environmental Mucorales isolates obtained from an investigation of mucormycosis cases among solid organ transplant recipients.</title>
        <authorList>
            <person name="Nguyen M.H."/>
            <person name="Kaul D."/>
            <person name="Muto C."/>
            <person name="Cheng S.J."/>
            <person name="Richter R.A."/>
            <person name="Bruno V.M."/>
            <person name="Liu G."/>
            <person name="Beyhan S."/>
            <person name="Sundermann A.J."/>
            <person name="Mounaud S."/>
            <person name="Pasculle A.W."/>
            <person name="Nierman W.C."/>
            <person name="Driscoll E."/>
            <person name="Cumbie R."/>
            <person name="Clancy C.J."/>
            <person name="Dupont C.L."/>
        </authorList>
    </citation>
    <scope>NUCLEOTIDE SEQUENCE</scope>
    <source>
        <strain evidence="2">GL16</strain>
    </source>
</reference>
<feature type="chain" id="PRO_5040487443" evidence="1">
    <location>
        <begin position="20"/>
        <end position="72"/>
    </location>
</feature>
<evidence type="ECO:0000256" key="1">
    <source>
        <dbReference type="SAM" id="SignalP"/>
    </source>
</evidence>